<dbReference type="InterPro" id="IPR027443">
    <property type="entry name" value="IPNS-like_sf"/>
</dbReference>
<dbReference type="InterPro" id="IPR044861">
    <property type="entry name" value="IPNS-like_FE2OG_OXY"/>
</dbReference>
<evidence type="ECO:0000259" key="2">
    <source>
        <dbReference type="PROSITE" id="PS51471"/>
    </source>
</evidence>
<dbReference type="PRINTS" id="PR00682">
    <property type="entry name" value="IPNSYNTHASE"/>
</dbReference>
<feature type="domain" description="Fe2OG dioxygenase" evidence="2">
    <location>
        <begin position="167"/>
        <end position="268"/>
    </location>
</feature>
<dbReference type="Gene3D" id="2.60.120.330">
    <property type="entry name" value="B-lactam Antibiotic, Isopenicillin N Synthase, Chain"/>
    <property type="match status" value="1"/>
</dbReference>
<dbReference type="InterPro" id="IPR026992">
    <property type="entry name" value="DIOX_N"/>
</dbReference>
<dbReference type="Proteomes" id="UP001438707">
    <property type="component" value="Unassembled WGS sequence"/>
</dbReference>
<comment type="similarity">
    <text evidence="1">Belongs to the iron/ascorbate-dependent oxidoreductase family.</text>
</comment>
<dbReference type="EMBL" id="JALJOS010000004">
    <property type="protein sequence ID" value="KAK9840485.1"/>
    <property type="molecule type" value="Genomic_DNA"/>
</dbReference>
<protein>
    <recommendedName>
        <fullName evidence="2">Fe2OG dioxygenase domain-containing protein</fullName>
    </recommendedName>
</protein>
<keyword evidence="1" id="KW-0479">Metal-binding</keyword>
<evidence type="ECO:0000313" key="4">
    <source>
        <dbReference type="Proteomes" id="UP001438707"/>
    </source>
</evidence>
<comment type="caution">
    <text evidence="3">The sequence shown here is derived from an EMBL/GenBank/DDBJ whole genome shotgun (WGS) entry which is preliminary data.</text>
</comment>
<accession>A0AAW1S3Q9</accession>
<dbReference type="GO" id="GO:0046872">
    <property type="term" value="F:metal ion binding"/>
    <property type="evidence" value="ECO:0007669"/>
    <property type="project" value="UniProtKB-KW"/>
</dbReference>
<dbReference type="Pfam" id="PF14226">
    <property type="entry name" value="DIOX_N"/>
    <property type="match status" value="1"/>
</dbReference>
<dbReference type="PROSITE" id="PS51471">
    <property type="entry name" value="FE2OG_OXY"/>
    <property type="match status" value="1"/>
</dbReference>
<dbReference type="GO" id="GO:0016491">
    <property type="term" value="F:oxidoreductase activity"/>
    <property type="evidence" value="ECO:0007669"/>
    <property type="project" value="UniProtKB-KW"/>
</dbReference>
<dbReference type="SUPFAM" id="SSF51197">
    <property type="entry name" value="Clavaminate synthase-like"/>
    <property type="match status" value="1"/>
</dbReference>
<keyword evidence="1" id="KW-0560">Oxidoreductase</keyword>
<dbReference type="InterPro" id="IPR005123">
    <property type="entry name" value="Oxoglu/Fe-dep_dioxygenase_dom"/>
</dbReference>
<keyword evidence="4" id="KW-1185">Reference proteome</keyword>
<dbReference type="AlphaFoldDB" id="A0AAW1S3Q9"/>
<keyword evidence="1" id="KW-0408">Iron</keyword>
<gene>
    <name evidence="3" type="ORF">WJX74_010490</name>
</gene>
<evidence type="ECO:0000256" key="1">
    <source>
        <dbReference type="RuleBase" id="RU003682"/>
    </source>
</evidence>
<name>A0AAW1S3Q9_9CHLO</name>
<dbReference type="Pfam" id="PF03171">
    <property type="entry name" value="2OG-FeII_Oxy"/>
    <property type="match status" value="1"/>
</dbReference>
<sequence>MAAAAVECPQPNQRQPWKCRKLASRTDFFYVRNHGVPPEVLAAQFTASQAFFALDVNHKLDIAASKSKIYRGYTAMADEKLDAGNQSQGDTKEGLYIGREVAADAEEASKSFHGPNQWPPEDLVPGFRVAMEAYQAAMMQLAFRLLRLLALALKLPPEGLHADFDRPIATLRPLHYGPEISDPEKGIFGCGAHSDYGVLTILASDTNKALQIEVAGQWVDVEPKPGCFIINLGDMLQRWTNDLFKSTRHRVISVCGRDRYSTAFFFEPSFETMVSVLPQCCTPERPAKYLPMKFGDYLLNKYQQTHGSFEHSPSLG</sequence>
<proteinExistence type="inferred from homology"/>
<dbReference type="InterPro" id="IPR050231">
    <property type="entry name" value="Iron_ascorbate_oxido_reductase"/>
</dbReference>
<dbReference type="PANTHER" id="PTHR47990">
    <property type="entry name" value="2-OXOGLUTARATE (2OG) AND FE(II)-DEPENDENT OXYGENASE SUPERFAMILY PROTEIN-RELATED"/>
    <property type="match status" value="1"/>
</dbReference>
<evidence type="ECO:0000313" key="3">
    <source>
        <dbReference type="EMBL" id="KAK9840485.1"/>
    </source>
</evidence>
<organism evidence="3 4">
    <name type="scientific">Apatococcus lobatus</name>
    <dbReference type="NCBI Taxonomy" id="904363"/>
    <lineage>
        <taxon>Eukaryota</taxon>
        <taxon>Viridiplantae</taxon>
        <taxon>Chlorophyta</taxon>
        <taxon>core chlorophytes</taxon>
        <taxon>Trebouxiophyceae</taxon>
        <taxon>Chlorellales</taxon>
        <taxon>Chlorellaceae</taxon>
        <taxon>Apatococcus</taxon>
    </lineage>
</organism>
<reference evidence="3 4" key="1">
    <citation type="journal article" date="2024" name="Nat. Commun.">
        <title>Phylogenomics reveals the evolutionary origins of lichenization in chlorophyte algae.</title>
        <authorList>
            <person name="Puginier C."/>
            <person name="Libourel C."/>
            <person name="Otte J."/>
            <person name="Skaloud P."/>
            <person name="Haon M."/>
            <person name="Grisel S."/>
            <person name="Petersen M."/>
            <person name="Berrin J.G."/>
            <person name="Delaux P.M."/>
            <person name="Dal Grande F."/>
            <person name="Keller J."/>
        </authorList>
    </citation>
    <scope>NUCLEOTIDE SEQUENCE [LARGE SCALE GENOMIC DNA]</scope>
    <source>
        <strain evidence="3 4">SAG 2145</strain>
    </source>
</reference>